<dbReference type="Proteomes" id="UP000279446">
    <property type="component" value="Unassembled WGS sequence"/>
</dbReference>
<organism evidence="1 2">
    <name type="scientific">Paenibacillus anaericanus</name>
    <dbReference type="NCBI Taxonomy" id="170367"/>
    <lineage>
        <taxon>Bacteria</taxon>
        <taxon>Bacillati</taxon>
        <taxon>Bacillota</taxon>
        <taxon>Bacilli</taxon>
        <taxon>Bacillales</taxon>
        <taxon>Paenibacillaceae</taxon>
        <taxon>Paenibacillus</taxon>
    </lineage>
</organism>
<dbReference type="NCBIfam" id="TIGR01603">
    <property type="entry name" value="maj_tail_phi13"/>
    <property type="match status" value="1"/>
</dbReference>
<gene>
    <name evidence="1" type="ORF">EJP82_01260</name>
</gene>
<keyword evidence="2" id="KW-1185">Reference proteome</keyword>
<dbReference type="OrthoDB" id="3078218at2"/>
<accession>A0A433YFE0</accession>
<protein>
    <submittedName>
        <fullName evidence="1">Phage tail protein</fullName>
    </submittedName>
</protein>
<comment type="caution">
    <text evidence="1">The sequence shown here is derived from an EMBL/GenBank/DDBJ whole genome shotgun (WGS) entry which is preliminary data.</text>
</comment>
<sequence>MNMESEKMAKGNIPVGLDHLVYAVMTDEELETYGVVKRLPGAIQATITPTVNSATLYADDIAYDTTSAMGDIAVALNTAEVPTEDQAKLLGHAIDDNGGLDKKSTDIGPYVAIGYRRRMANKKFRYVWLYKGRFTLGAEEANTKTDTPTYQTPTLNATFISRQTDERWQYSVTDGDTGVTPEFLDTFFDTVYIPN</sequence>
<dbReference type="EMBL" id="RZNY01000001">
    <property type="protein sequence ID" value="RUT48599.1"/>
    <property type="molecule type" value="Genomic_DNA"/>
</dbReference>
<dbReference type="AlphaFoldDB" id="A0A433YFE0"/>
<dbReference type="Pfam" id="PF04630">
    <property type="entry name" value="Phage_TTP_1"/>
    <property type="match status" value="1"/>
</dbReference>
<reference evidence="1 2" key="1">
    <citation type="submission" date="2018-12" db="EMBL/GenBank/DDBJ databases">
        <authorList>
            <person name="Sun L."/>
            <person name="Chen Z."/>
        </authorList>
    </citation>
    <scope>NUCLEOTIDE SEQUENCE [LARGE SCALE GENOMIC DNA]</scope>
    <source>
        <strain evidence="1 2">DSM 15890</strain>
    </source>
</reference>
<dbReference type="InterPro" id="IPR006724">
    <property type="entry name" value="Phage_TTP"/>
</dbReference>
<name>A0A433YFE0_9BACL</name>
<evidence type="ECO:0000313" key="1">
    <source>
        <dbReference type="EMBL" id="RUT48599.1"/>
    </source>
</evidence>
<evidence type="ECO:0000313" key="2">
    <source>
        <dbReference type="Proteomes" id="UP000279446"/>
    </source>
</evidence>
<proteinExistence type="predicted"/>
<dbReference type="InterPro" id="IPR006490">
    <property type="entry name" value="Maj_tail_phi13"/>
</dbReference>